<name>A0A7J8FK15_ROUAE</name>
<accession>A0A7J8FK15</accession>
<evidence type="ECO:0000313" key="3">
    <source>
        <dbReference type="Proteomes" id="UP000593571"/>
    </source>
</evidence>
<gene>
    <name evidence="2" type="ORF">HJG63_011941</name>
</gene>
<protein>
    <submittedName>
        <fullName evidence="2">Uncharacterized protein</fullName>
    </submittedName>
</protein>
<evidence type="ECO:0000256" key="1">
    <source>
        <dbReference type="SAM" id="MobiDB-lite"/>
    </source>
</evidence>
<organism evidence="2 3">
    <name type="scientific">Rousettus aegyptiacus</name>
    <name type="common">Egyptian fruit bat</name>
    <name type="synonym">Pteropus aegyptiacus</name>
    <dbReference type="NCBI Taxonomy" id="9407"/>
    <lineage>
        <taxon>Eukaryota</taxon>
        <taxon>Metazoa</taxon>
        <taxon>Chordata</taxon>
        <taxon>Craniata</taxon>
        <taxon>Vertebrata</taxon>
        <taxon>Euteleostomi</taxon>
        <taxon>Mammalia</taxon>
        <taxon>Eutheria</taxon>
        <taxon>Laurasiatheria</taxon>
        <taxon>Chiroptera</taxon>
        <taxon>Yinpterochiroptera</taxon>
        <taxon>Pteropodoidea</taxon>
        <taxon>Pteropodidae</taxon>
        <taxon>Rousettinae</taxon>
        <taxon>Rousettus</taxon>
    </lineage>
</organism>
<evidence type="ECO:0000313" key="2">
    <source>
        <dbReference type="EMBL" id="KAF6447492.1"/>
    </source>
</evidence>
<keyword evidence="3" id="KW-1185">Reference proteome</keyword>
<dbReference type="EMBL" id="JACASE010000007">
    <property type="protein sequence ID" value="KAF6447492.1"/>
    <property type="molecule type" value="Genomic_DNA"/>
</dbReference>
<feature type="compositionally biased region" description="Low complexity" evidence="1">
    <location>
        <begin position="191"/>
        <end position="200"/>
    </location>
</feature>
<feature type="region of interest" description="Disordered" evidence="1">
    <location>
        <begin position="144"/>
        <end position="239"/>
    </location>
</feature>
<reference evidence="2 3" key="1">
    <citation type="journal article" date="2020" name="Nature">
        <title>Six reference-quality genomes reveal evolution of bat adaptations.</title>
        <authorList>
            <person name="Jebb D."/>
            <person name="Huang Z."/>
            <person name="Pippel M."/>
            <person name="Hughes G.M."/>
            <person name="Lavrichenko K."/>
            <person name="Devanna P."/>
            <person name="Winkler S."/>
            <person name="Jermiin L.S."/>
            <person name="Skirmuntt E.C."/>
            <person name="Katzourakis A."/>
            <person name="Burkitt-Gray L."/>
            <person name="Ray D.A."/>
            <person name="Sullivan K.A.M."/>
            <person name="Roscito J.G."/>
            <person name="Kirilenko B.M."/>
            <person name="Davalos L.M."/>
            <person name="Corthals A.P."/>
            <person name="Power M.L."/>
            <person name="Jones G."/>
            <person name="Ransome R.D."/>
            <person name="Dechmann D.K.N."/>
            <person name="Locatelli A.G."/>
            <person name="Puechmaille S.J."/>
            <person name="Fedrigo O."/>
            <person name="Jarvis E.D."/>
            <person name="Hiller M."/>
            <person name="Vernes S.C."/>
            <person name="Myers E.W."/>
            <person name="Teeling E.C."/>
        </authorList>
    </citation>
    <scope>NUCLEOTIDE SEQUENCE [LARGE SCALE GENOMIC DNA]</scope>
    <source>
        <strain evidence="2">MRouAeg1</strain>
        <tissue evidence="2">Muscle</tissue>
    </source>
</reference>
<proteinExistence type="predicted"/>
<feature type="region of interest" description="Disordered" evidence="1">
    <location>
        <begin position="1"/>
        <end position="108"/>
    </location>
</feature>
<dbReference type="AlphaFoldDB" id="A0A7J8FK15"/>
<feature type="compositionally biased region" description="Low complexity" evidence="1">
    <location>
        <begin position="41"/>
        <end position="56"/>
    </location>
</feature>
<dbReference type="Proteomes" id="UP000593571">
    <property type="component" value="Unassembled WGS sequence"/>
</dbReference>
<sequence>MRGNEQRGVQPTTPAAGPASPRAGTNLLKRGWQELKGGRSGRSAPAGGSRPSPWESGDCRQGGGGGADGGREDGLDALDGLGSGGWEVGVTPGHRLPLSCSAAQPGPRLAASPVPLRAELGPVNAAPAPYSRARTRAPENILSLLPTLHPPPRQGPLCPAGETQRRRQGGGISGPALGMRSGCRGAHRRSAAASPRACRPCPHKTRVLASTDDPGSPHRPRPGSTASLPPRRSRGAGQP</sequence>
<comment type="caution">
    <text evidence="2">The sequence shown here is derived from an EMBL/GenBank/DDBJ whole genome shotgun (WGS) entry which is preliminary data.</text>
</comment>